<dbReference type="SUPFAM" id="SSF48726">
    <property type="entry name" value="Immunoglobulin"/>
    <property type="match status" value="1"/>
</dbReference>
<evidence type="ECO:0000256" key="1">
    <source>
        <dbReference type="ARBA" id="ARBA00022729"/>
    </source>
</evidence>
<feature type="signal peptide" evidence="4">
    <location>
        <begin position="1"/>
        <end position="26"/>
    </location>
</feature>
<dbReference type="KEGG" id="bspl:129603117"/>
<dbReference type="Pfam" id="PF13895">
    <property type="entry name" value="Ig_2"/>
    <property type="match status" value="1"/>
</dbReference>
<dbReference type="AlphaFoldDB" id="A0A9W2XB62"/>
<dbReference type="SMART" id="SM00409">
    <property type="entry name" value="IG"/>
    <property type="match status" value="1"/>
</dbReference>
<dbReference type="GO" id="GO:0009897">
    <property type="term" value="C:external side of plasma membrane"/>
    <property type="evidence" value="ECO:0007669"/>
    <property type="project" value="TreeGrafter"/>
</dbReference>
<dbReference type="GO" id="GO:0006955">
    <property type="term" value="P:immune response"/>
    <property type="evidence" value="ECO:0007669"/>
    <property type="project" value="TreeGrafter"/>
</dbReference>
<dbReference type="Proteomes" id="UP000515150">
    <property type="component" value="Chromosome 2"/>
</dbReference>
<dbReference type="InterPro" id="IPR007110">
    <property type="entry name" value="Ig-like_dom"/>
</dbReference>
<dbReference type="InterPro" id="IPR013783">
    <property type="entry name" value="Ig-like_fold"/>
</dbReference>
<dbReference type="Gene3D" id="2.60.40.10">
    <property type="entry name" value="Immunoglobulins"/>
    <property type="match status" value="2"/>
</dbReference>
<dbReference type="SMART" id="SM00408">
    <property type="entry name" value="IGc2"/>
    <property type="match status" value="1"/>
</dbReference>
<keyword evidence="3" id="KW-1133">Transmembrane helix</keyword>
<reference evidence="7" key="1">
    <citation type="submission" date="2025-08" db="UniProtKB">
        <authorList>
            <consortium name="RefSeq"/>
        </authorList>
    </citation>
    <scope>IDENTIFICATION</scope>
</reference>
<proteinExistence type="predicted"/>
<feature type="domain" description="Ig-like" evidence="5">
    <location>
        <begin position="114"/>
        <end position="193"/>
    </location>
</feature>
<dbReference type="PANTHER" id="PTHR11481">
    <property type="entry name" value="IMMUNOGLOBULIN FC RECEPTOR"/>
    <property type="match status" value="1"/>
</dbReference>
<feature type="transmembrane region" description="Helical" evidence="3">
    <location>
        <begin position="214"/>
        <end position="237"/>
    </location>
</feature>
<sequence length="261" mass="28108">MEDAALCIRLSVAALILMAPVDRCAAQEAAFPRISPDRLQFYEYEVFTVNCERDAVAKWIVKTDHAASAGSSPCDAAAPSCSIDPALNKHTGGYWCENEEGQRSGAVGIAVTAGSVILEMSAHPVLQGHDVTLHCRNKKTGSQQTVDFYRNESRLETTYNKNTLSISSVSTSEEGFYSCSISGAGASPQSWLAVVNQSKADVEPRPSHPPPLHLLRLLCVVAVLLVDLLLLVMGVLVGRKHRGTVASSTKLRLPETEVCTQ</sequence>
<evidence type="ECO:0000313" key="6">
    <source>
        <dbReference type="Proteomes" id="UP000515150"/>
    </source>
</evidence>
<dbReference type="InterPro" id="IPR050488">
    <property type="entry name" value="Ig_Fc_receptor"/>
</dbReference>
<dbReference type="PANTHER" id="PTHR11481:SF64">
    <property type="entry name" value="FC RECEPTOR-LIKE PROTEIN 4"/>
    <property type="match status" value="1"/>
</dbReference>
<evidence type="ECO:0000259" key="5">
    <source>
        <dbReference type="PROSITE" id="PS50835"/>
    </source>
</evidence>
<accession>A0A9W2XB62</accession>
<organism evidence="6 7">
    <name type="scientific">Betta splendens</name>
    <name type="common">Siamese fighting fish</name>
    <dbReference type="NCBI Taxonomy" id="158456"/>
    <lineage>
        <taxon>Eukaryota</taxon>
        <taxon>Metazoa</taxon>
        <taxon>Chordata</taxon>
        <taxon>Craniata</taxon>
        <taxon>Vertebrata</taxon>
        <taxon>Euteleostomi</taxon>
        <taxon>Actinopterygii</taxon>
        <taxon>Neopterygii</taxon>
        <taxon>Teleostei</taxon>
        <taxon>Neoteleostei</taxon>
        <taxon>Acanthomorphata</taxon>
        <taxon>Anabantaria</taxon>
        <taxon>Anabantiformes</taxon>
        <taxon>Anabantoidei</taxon>
        <taxon>Osphronemidae</taxon>
        <taxon>Betta</taxon>
    </lineage>
</organism>
<dbReference type="GeneID" id="129603117"/>
<evidence type="ECO:0000256" key="3">
    <source>
        <dbReference type="SAM" id="Phobius"/>
    </source>
</evidence>
<feature type="chain" id="PRO_5040804515" evidence="4">
    <location>
        <begin position="27"/>
        <end position="261"/>
    </location>
</feature>
<dbReference type="GO" id="GO:0007166">
    <property type="term" value="P:cell surface receptor signaling pathway"/>
    <property type="evidence" value="ECO:0007669"/>
    <property type="project" value="TreeGrafter"/>
</dbReference>
<protein>
    <submittedName>
        <fullName evidence="7">Uncharacterized protein LOC129603117</fullName>
    </submittedName>
</protein>
<dbReference type="InterPro" id="IPR003599">
    <property type="entry name" value="Ig_sub"/>
</dbReference>
<dbReference type="RefSeq" id="XP_055358974.1">
    <property type="nucleotide sequence ID" value="XM_055502999.1"/>
</dbReference>
<dbReference type="InterPro" id="IPR003598">
    <property type="entry name" value="Ig_sub2"/>
</dbReference>
<gene>
    <name evidence="7" type="primary">LOC129603117</name>
</gene>
<keyword evidence="3" id="KW-0812">Transmembrane</keyword>
<keyword evidence="3" id="KW-0472">Membrane</keyword>
<keyword evidence="2" id="KW-1015">Disulfide bond</keyword>
<dbReference type="GO" id="GO:0004888">
    <property type="term" value="F:transmembrane signaling receptor activity"/>
    <property type="evidence" value="ECO:0007669"/>
    <property type="project" value="TreeGrafter"/>
</dbReference>
<dbReference type="OrthoDB" id="6151406at2759"/>
<name>A0A9W2XB62_BETSP</name>
<evidence type="ECO:0000313" key="7">
    <source>
        <dbReference type="RefSeq" id="XP_055358974.1"/>
    </source>
</evidence>
<evidence type="ECO:0000256" key="2">
    <source>
        <dbReference type="ARBA" id="ARBA00023157"/>
    </source>
</evidence>
<dbReference type="InterPro" id="IPR036179">
    <property type="entry name" value="Ig-like_dom_sf"/>
</dbReference>
<evidence type="ECO:0000256" key="4">
    <source>
        <dbReference type="SAM" id="SignalP"/>
    </source>
</evidence>
<keyword evidence="6" id="KW-1185">Reference proteome</keyword>
<dbReference type="PROSITE" id="PS50835">
    <property type="entry name" value="IG_LIKE"/>
    <property type="match status" value="1"/>
</dbReference>
<keyword evidence="1 4" id="KW-0732">Signal</keyword>